<comment type="similarity">
    <text evidence="1">Belongs to the type-I restriction system S methylase family.</text>
</comment>
<dbReference type="EMBL" id="FXBN01000001">
    <property type="protein sequence ID" value="SMH34713.1"/>
    <property type="molecule type" value="Genomic_DNA"/>
</dbReference>
<dbReference type="InterPro" id="IPR052021">
    <property type="entry name" value="Type-I_RS_S_subunit"/>
</dbReference>
<dbReference type="GO" id="GO:0003677">
    <property type="term" value="F:DNA binding"/>
    <property type="evidence" value="ECO:0007669"/>
    <property type="project" value="UniProtKB-KW"/>
</dbReference>
<dbReference type="CDD" id="cd17293">
    <property type="entry name" value="RMtype1_S_Ppo21ORF8840P_TRD1-CR1_like"/>
    <property type="match status" value="1"/>
</dbReference>
<reference evidence="5 8" key="1">
    <citation type="submission" date="2014-12" db="EMBL/GenBank/DDBJ databases">
        <title>The genome sequence of Methanohalophilus portucalensis strain FDF1.</title>
        <authorList>
            <person name="Lai M.-C."/>
            <person name="Lai S.-J."/>
        </authorList>
    </citation>
    <scope>NUCLEOTIDE SEQUENCE [LARGE SCALE GENOMIC DNA]</scope>
    <source>
        <strain evidence="5 8">FDF-1</strain>
    </source>
</reference>
<reference evidence="7" key="3">
    <citation type="submission" date="2017-04" db="EMBL/GenBank/DDBJ databases">
        <authorList>
            <person name="Afonso C.L."/>
            <person name="Miller P.J."/>
            <person name="Scott M.A."/>
            <person name="Spackman E."/>
            <person name="Goraichik I."/>
            <person name="Dimitrov K.M."/>
            <person name="Suarez D.L."/>
            <person name="Swayne D.E."/>
        </authorList>
    </citation>
    <scope>NUCLEOTIDE SEQUENCE [LARGE SCALE GENOMIC DNA]</scope>
    <source>
        <strain evidence="7">FDF-1</strain>
    </source>
</reference>
<dbReference type="Proteomes" id="UP000193969">
    <property type="component" value="Unassembled WGS sequence"/>
</dbReference>
<evidence type="ECO:0000256" key="2">
    <source>
        <dbReference type="ARBA" id="ARBA00022747"/>
    </source>
</evidence>
<feature type="domain" description="Type I restriction modification DNA specificity" evidence="4">
    <location>
        <begin position="8"/>
        <end position="159"/>
    </location>
</feature>
<dbReference type="Proteomes" id="UP000185713">
    <property type="component" value="Unassembled WGS sequence"/>
</dbReference>
<reference evidence="6 10" key="4">
    <citation type="submission" date="2018-10" db="EMBL/GenBank/DDBJ databases">
        <title>Cultivation of a novel Methanohalophilus strain from Kebrit Deep of the Red Sea and a genomic comparison of members of the genus Methanohalophilus.</title>
        <authorList>
            <person name="Guan Y."/>
            <person name="Ngugi D.K."/>
            <person name="Stingl U."/>
        </authorList>
    </citation>
    <scope>NUCLEOTIDE SEQUENCE [LARGE SCALE GENOMIC DNA]</scope>
    <source>
        <strain evidence="6 10">DSM 7471</strain>
    </source>
</reference>
<evidence type="ECO:0000256" key="3">
    <source>
        <dbReference type="ARBA" id="ARBA00023125"/>
    </source>
</evidence>
<dbReference type="EMBL" id="JWTK01000002">
    <property type="protein sequence ID" value="OJH49668.1"/>
    <property type="molecule type" value="Genomic_DNA"/>
</dbReference>
<dbReference type="InterPro" id="IPR044946">
    <property type="entry name" value="Restrct_endonuc_typeI_TRD_sf"/>
</dbReference>
<keyword evidence="6" id="KW-0540">Nuclease</keyword>
<dbReference type="SUPFAM" id="SSF116734">
    <property type="entry name" value="DNA methylase specificity domain"/>
    <property type="match status" value="2"/>
</dbReference>
<dbReference type="RefSeq" id="WP_072358649.1">
    <property type="nucleotide sequence ID" value="NZ_FXBN01000001.1"/>
</dbReference>
<reference evidence="9" key="2">
    <citation type="submission" date="2017-04" db="EMBL/GenBank/DDBJ databases">
        <authorList>
            <person name="Varghese N."/>
            <person name="Submissions S."/>
        </authorList>
    </citation>
    <scope>NUCLEOTIDE SEQUENCE [LARGE SCALE GENOMIC DNA]</scope>
    <source>
        <strain evidence="9">FDF-1</strain>
    </source>
</reference>
<evidence type="ECO:0000313" key="7">
    <source>
        <dbReference type="EMBL" id="SMH34713.1"/>
    </source>
</evidence>
<dbReference type="EMBL" id="RJJH01000001">
    <property type="protein sequence ID" value="RNI13495.1"/>
    <property type="molecule type" value="Genomic_DNA"/>
</dbReference>
<dbReference type="GO" id="GO:0009307">
    <property type="term" value="P:DNA restriction-modification system"/>
    <property type="evidence" value="ECO:0007669"/>
    <property type="project" value="UniProtKB-KW"/>
</dbReference>
<feature type="domain" description="Type I restriction modification DNA specificity" evidence="4">
    <location>
        <begin position="184"/>
        <end position="349"/>
    </location>
</feature>
<gene>
    <name evidence="6" type="ORF">EFE41_02640</name>
    <name evidence="5" type="ORF">MPF_0456</name>
    <name evidence="7" type="ORF">SAMN06264941_0882</name>
</gene>
<dbReference type="Pfam" id="PF01420">
    <property type="entry name" value="Methylase_S"/>
    <property type="match status" value="2"/>
</dbReference>
<evidence type="ECO:0000313" key="9">
    <source>
        <dbReference type="Proteomes" id="UP000193969"/>
    </source>
</evidence>
<evidence type="ECO:0000259" key="4">
    <source>
        <dbReference type="Pfam" id="PF01420"/>
    </source>
</evidence>
<keyword evidence="6" id="KW-0255">Endonuclease</keyword>
<keyword evidence="6" id="KW-0378">Hydrolase</keyword>
<dbReference type="STRING" id="523843.SAMN06264941_0882"/>
<dbReference type="Proteomes" id="UP000278252">
    <property type="component" value="Unassembled WGS sequence"/>
</dbReference>
<accession>A0A1L9C5I4</accession>
<sequence length="379" mass="43085">MKTDRNLPDGWEWKKLGDVIHTISAGKKKLKTDEYENTGDLAIIDQSQNSISGYTNEKSRCIECDLPVVIFGDHTKVVKYIDFPFAIGADGTKILTSDKPDINLKYLYYIMGAIKYPYEGYARFFKYLKETTVPIPPLDTQQRIVDLLDSMEELQSLRKETLDVSDQLIQSVFLEKFGDPVKNPKGWEIKTLGEFGDIVTGNTPSKKCSEYYGDFVEWVKSDNINSDFMYLTEAKEKLSELGAKVGRTAPERSVLVTCIAGSLSCIGNVSVTNREVAFNQQINAIIPYDSTNELFLYHLISYSKEYIQHHSTQSMKGMVSKSNFSSIKMIYPPFYLQQQFADFVQSVEDMKSSQVKSAETMDEMFNSFLDKAFRGELVC</sequence>
<dbReference type="PANTHER" id="PTHR30408:SF12">
    <property type="entry name" value="TYPE I RESTRICTION ENZYME MJAVIII SPECIFICITY SUBUNIT"/>
    <property type="match status" value="1"/>
</dbReference>
<dbReference type="Gene3D" id="3.90.220.20">
    <property type="entry name" value="DNA methylase specificity domains"/>
    <property type="match status" value="2"/>
</dbReference>
<keyword evidence="3" id="KW-0238">DNA-binding</keyword>
<dbReference type="AlphaFoldDB" id="A0A1L9C5I4"/>
<keyword evidence="2" id="KW-0680">Restriction system</keyword>
<evidence type="ECO:0000313" key="10">
    <source>
        <dbReference type="Proteomes" id="UP000278252"/>
    </source>
</evidence>
<dbReference type="PANTHER" id="PTHR30408">
    <property type="entry name" value="TYPE-1 RESTRICTION ENZYME ECOKI SPECIFICITY PROTEIN"/>
    <property type="match status" value="1"/>
</dbReference>
<protein>
    <submittedName>
        <fullName evidence="6">Restriction endonuclease subunit S</fullName>
    </submittedName>
    <submittedName>
        <fullName evidence="5">Restriction modification system DNA specificity domain protein</fullName>
    </submittedName>
    <submittedName>
        <fullName evidence="7">Type I restriction enzyme, S subunit</fullName>
    </submittedName>
</protein>
<evidence type="ECO:0000256" key="1">
    <source>
        <dbReference type="ARBA" id="ARBA00010923"/>
    </source>
</evidence>
<evidence type="ECO:0000313" key="6">
    <source>
        <dbReference type="EMBL" id="RNI13495.1"/>
    </source>
</evidence>
<organism evidence="5 8">
    <name type="scientific">Methanohalophilus portucalensis FDF-1</name>
    <dbReference type="NCBI Taxonomy" id="523843"/>
    <lineage>
        <taxon>Archaea</taxon>
        <taxon>Methanobacteriati</taxon>
        <taxon>Methanobacteriota</taxon>
        <taxon>Stenosarchaea group</taxon>
        <taxon>Methanomicrobia</taxon>
        <taxon>Methanosarcinales</taxon>
        <taxon>Methanosarcinaceae</taxon>
        <taxon>Methanohalophilus</taxon>
    </lineage>
</organism>
<evidence type="ECO:0000313" key="5">
    <source>
        <dbReference type="EMBL" id="OJH49668.1"/>
    </source>
</evidence>
<proteinExistence type="inferred from homology"/>
<dbReference type="OrthoDB" id="84651at2157"/>
<name>A0A1L9C5I4_9EURY</name>
<keyword evidence="9" id="KW-1185">Reference proteome</keyword>
<dbReference type="GO" id="GO:0004519">
    <property type="term" value="F:endonuclease activity"/>
    <property type="evidence" value="ECO:0007669"/>
    <property type="project" value="UniProtKB-KW"/>
</dbReference>
<evidence type="ECO:0000313" key="8">
    <source>
        <dbReference type="Proteomes" id="UP000185713"/>
    </source>
</evidence>
<dbReference type="InterPro" id="IPR000055">
    <property type="entry name" value="Restrct_endonuc_typeI_TRD"/>
</dbReference>